<evidence type="ECO:0000313" key="5">
    <source>
        <dbReference type="Proteomes" id="UP000003175"/>
    </source>
</evidence>
<proteinExistence type="inferred from homology"/>
<dbReference type="Proteomes" id="UP000003175">
    <property type="component" value="Unassembled WGS sequence"/>
</dbReference>
<dbReference type="Gene3D" id="6.10.20.100">
    <property type="match status" value="1"/>
</dbReference>
<dbReference type="EMBL" id="ADGH01000010">
    <property type="protein sequence ID" value="EHG24714.1"/>
    <property type="molecule type" value="Genomic_DNA"/>
</dbReference>
<dbReference type="PANTHER" id="PTHR30149:SF0">
    <property type="entry name" value="HYDROGENASE MATURATION FACTOR HYPD"/>
    <property type="match status" value="1"/>
</dbReference>
<dbReference type="InterPro" id="IPR042243">
    <property type="entry name" value="HypD_1"/>
</dbReference>
<gene>
    <name evidence="4" type="ORF">HMPREF9432_01164</name>
</gene>
<dbReference type="Gene3D" id="3.40.50.11750">
    <property type="entry name" value="HypD, alpha/beta domain 1"/>
    <property type="match status" value="2"/>
</dbReference>
<dbReference type="PANTHER" id="PTHR30149">
    <property type="entry name" value="HYDROGENASE PROTEIN ASSEMBLY PROTEIN HYPD"/>
    <property type="match status" value="1"/>
</dbReference>
<evidence type="ECO:0000256" key="2">
    <source>
        <dbReference type="ARBA" id="ARBA00022723"/>
    </source>
</evidence>
<keyword evidence="3" id="KW-0408">Iron</keyword>
<keyword evidence="5" id="KW-1185">Reference proteome</keyword>
<dbReference type="PIRSF" id="PIRSF005622">
    <property type="entry name" value="Hydrgn_mat_hypD"/>
    <property type="match status" value="1"/>
</dbReference>
<organism evidence="4 5">
    <name type="scientific">Selenomonas noxia F0398</name>
    <dbReference type="NCBI Taxonomy" id="702437"/>
    <lineage>
        <taxon>Bacteria</taxon>
        <taxon>Bacillati</taxon>
        <taxon>Bacillota</taxon>
        <taxon>Negativicutes</taxon>
        <taxon>Selenomonadales</taxon>
        <taxon>Selenomonadaceae</taxon>
        <taxon>Selenomonas</taxon>
    </lineage>
</organism>
<keyword evidence="2" id="KW-0479">Metal-binding</keyword>
<evidence type="ECO:0000256" key="3">
    <source>
        <dbReference type="ARBA" id="ARBA00023004"/>
    </source>
</evidence>
<dbReference type="Pfam" id="PF01924">
    <property type="entry name" value="HypD"/>
    <property type="match status" value="1"/>
</dbReference>
<dbReference type="RefSeq" id="WP_006696443.1">
    <property type="nucleotide sequence ID" value="NZ_JH376859.1"/>
</dbReference>
<dbReference type="InterPro" id="IPR042244">
    <property type="entry name" value="HypD_2_sf"/>
</dbReference>
<sequence length="369" mass="39247">MSTAAEIQAVTAEAVADMRRLLVHRTRPVRIMEVCGTHTVAIFRAGLRQILPAEIELVSGPGCPVCVTADDYIDAAIAYAKMDDVIITTFGDMLKVPGTDSSLAAAQAAGADVRIVYSPLDALTVAAENPAKQVVFLAVGFETTAPTEAAAVLAAERQGCGNFFLLSAQKLVPPVMRTLLDDGTAAVDGFLLPGHVAVVTGTGLFDFLARDYHVPGVVGGFQPLEILRALHMIVRQISHSEARIENAYETVVRPEGNPAALAAIDRVYEPAATAWRGLGVIPASGLAMREEYAQYDFARVRPLSIETRTEGRRGCRCGEVLRGAILPKDCGLFGKACVPEHAVGPCMVSVEGTCAAWYKYGGGRFRYGA</sequence>
<name>A0ABN0DPR9_9FIRM</name>
<protein>
    <submittedName>
        <fullName evidence="4">Hydrogenase expression/formation protein HypD</fullName>
    </submittedName>
</protein>
<comment type="similarity">
    <text evidence="1">Belongs to the HypD family.</text>
</comment>
<evidence type="ECO:0000313" key="4">
    <source>
        <dbReference type="EMBL" id="EHG24714.1"/>
    </source>
</evidence>
<accession>A0ABN0DPR9</accession>
<reference evidence="4 5" key="1">
    <citation type="submission" date="2011-08" db="EMBL/GenBank/DDBJ databases">
        <title>The Genome Sequence of Selenomonas noxia F0398.</title>
        <authorList>
            <consortium name="The Broad Institute Genome Sequencing Platform"/>
            <person name="Earl A."/>
            <person name="Ward D."/>
            <person name="Feldgarden M."/>
            <person name="Gevers D."/>
            <person name="Izard J."/>
            <person name="Ganesan A."/>
            <person name="Blanton J.M."/>
            <person name="Baranova O.V."/>
            <person name="Tanner A.C."/>
            <person name="Dewhirst F.E."/>
            <person name="Young S.K."/>
            <person name="Zeng Q."/>
            <person name="Gargeya S."/>
            <person name="Fitzgerald M."/>
            <person name="Haas B."/>
            <person name="Abouelleil A."/>
            <person name="Alvarado L."/>
            <person name="Arachchi H.M."/>
            <person name="Berlin A."/>
            <person name="Brown A."/>
            <person name="Chapman S.B."/>
            <person name="Chen Z."/>
            <person name="Dunbar C."/>
            <person name="Freedman E."/>
            <person name="Gearin G."/>
            <person name="Gellesch M."/>
            <person name="Goldberg J."/>
            <person name="Griggs A."/>
            <person name="Gujja S."/>
            <person name="Heiman D."/>
            <person name="Howarth C."/>
            <person name="Larson L."/>
            <person name="Lui A."/>
            <person name="MacDonald P.J.P."/>
            <person name="Montmayeur A."/>
            <person name="Murphy C."/>
            <person name="Neiman D."/>
            <person name="Pearson M."/>
            <person name="Priest M."/>
            <person name="Roberts A."/>
            <person name="Saif S."/>
            <person name="Shea T."/>
            <person name="Shenoy N."/>
            <person name="Sisk P."/>
            <person name="Stolte C."/>
            <person name="Sykes S."/>
            <person name="Wortman J."/>
            <person name="Nusbaum C."/>
            <person name="Birren B."/>
        </authorList>
    </citation>
    <scope>NUCLEOTIDE SEQUENCE [LARGE SCALE GENOMIC DNA]</scope>
    <source>
        <strain evidence="4 5">F0398</strain>
    </source>
</reference>
<comment type="caution">
    <text evidence="4">The sequence shown here is derived from an EMBL/GenBank/DDBJ whole genome shotgun (WGS) entry which is preliminary data.</text>
</comment>
<evidence type="ECO:0000256" key="1">
    <source>
        <dbReference type="ARBA" id="ARBA00007888"/>
    </source>
</evidence>
<dbReference type="NCBIfam" id="TIGR00075">
    <property type="entry name" value="hypD"/>
    <property type="match status" value="1"/>
</dbReference>
<dbReference type="InterPro" id="IPR002780">
    <property type="entry name" value="Hyd_form_HypD"/>
</dbReference>